<comment type="caution">
    <text evidence="2">The sequence shown here is derived from an EMBL/GenBank/DDBJ whole genome shotgun (WGS) entry which is preliminary data.</text>
</comment>
<dbReference type="AlphaFoldDB" id="S8C533"/>
<evidence type="ECO:0000313" key="3">
    <source>
        <dbReference type="Proteomes" id="UP000015453"/>
    </source>
</evidence>
<evidence type="ECO:0000256" key="1">
    <source>
        <dbReference type="SAM" id="MobiDB-lite"/>
    </source>
</evidence>
<keyword evidence="3" id="KW-1185">Reference proteome</keyword>
<evidence type="ECO:0000313" key="2">
    <source>
        <dbReference type="EMBL" id="EPS59536.1"/>
    </source>
</evidence>
<dbReference type="EMBL" id="AUSU01008288">
    <property type="protein sequence ID" value="EPS59536.1"/>
    <property type="molecule type" value="Genomic_DNA"/>
</dbReference>
<proteinExistence type="predicted"/>
<dbReference type="PANTHER" id="PTHR33564:SF15">
    <property type="entry name" value="PROTEIN, PUTATIVE-RELATED"/>
    <property type="match status" value="1"/>
</dbReference>
<feature type="compositionally biased region" description="Polar residues" evidence="1">
    <location>
        <begin position="54"/>
        <end position="70"/>
    </location>
</feature>
<feature type="compositionally biased region" description="Basic and acidic residues" evidence="1">
    <location>
        <begin position="44"/>
        <end position="53"/>
    </location>
</feature>
<feature type="region of interest" description="Disordered" evidence="1">
    <location>
        <begin position="41"/>
        <end position="72"/>
    </location>
</feature>
<name>S8C533_9LAMI</name>
<organism evidence="2 3">
    <name type="scientific">Genlisea aurea</name>
    <dbReference type="NCBI Taxonomy" id="192259"/>
    <lineage>
        <taxon>Eukaryota</taxon>
        <taxon>Viridiplantae</taxon>
        <taxon>Streptophyta</taxon>
        <taxon>Embryophyta</taxon>
        <taxon>Tracheophyta</taxon>
        <taxon>Spermatophyta</taxon>
        <taxon>Magnoliopsida</taxon>
        <taxon>eudicotyledons</taxon>
        <taxon>Gunneridae</taxon>
        <taxon>Pentapetalae</taxon>
        <taxon>asterids</taxon>
        <taxon>lamiids</taxon>
        <taxon>Lamiales</taxon>
        <taxon>Lentibulariaceae</taxon>
        <taxon>Genlisea</taxon>
    </lineage>
</organism>
<dbReference type="Proteomes" id="UP000015453">
    <property type="component" value="Unassembled WGS sequence"/>
</dbReference>
<dbReference type="OrthoDB" id="695890at2759"/>
<gene>
    <name evidence="2" type="ORF">M569_15269</name>
</gene>
<reference evidence="2 3" key="1">
    <citation type="journal article" date="2013" name="BMC Genomics">
        <title>The miniature genome of a carnivorous plant Genlisea aurea contains a low number of genes and short non-coding sequences.</title>
        <authorList>
            <person name="Leushkin E.V."/>
            <person name="Sutormin R.A."/>
            <person name="Nabieva E.R."/>
            <person name="Penin A.A."/>
            <person name="Kondrashov A.S."/>
            <person name="Logacheva M.D."/>
        </authorList>
    </citation>
    <scope>NUCLEOTIDE SEQUENCE [LARGE SCALE GENOMIC DNA]</scope>
</reference>
<sequence>MAISAGALILFDLFNDFVVRDPNPPLKSCLLSSGSKRRTKKRVRFADGVKKESSSGTRNSIGSHSCSSDEALQKKKVPLNHMILYGAILRNRNSVLP</sequence>
<accession>S8C533</accession>
<protein>
    <submittedName>
        <fullName evidence="2">Uncharacterized protein</fullName>
    </submittedName>
</protein>
<dbReference type="PANTHER" id="PTHR33564">
    <property type="entry name" value="TRANSMEMBRANE PROTEIN"/>
    <property type="match status" value="1"/>
</dbReference>